<dbReference type="PROSITE" id="PS01008">
    <property type="entry name" value="DNAA"/>
    <property type="match status" value="1"/>
</dbReference>
<dbReference type="InterPro" id="IPR013317">
    <property type="entry name" value="DnaA_dom"/>
</dbReference>
<keyword evidence="7 9" id="KW-0238">DNA-binding</keyword>
<dbReference type="InterPro" id="IPR001957">
    <property type="entry name" value="Chromosome_initiator_DnaA"/>
</dbReference>
<comment type="function">
    <text evidence="9">Plays an essential role in the initiation and regulation of chromosomal replication. ATP-DnaA binds to the origin of replication (oriC) to initiate formation of the DNA replication initiation complex once per cell cycle. Binds the DnaA box (a 9 base pair repeat at the origin) and separates the double-stranded (ds)DNA. Forms a right-handed helical filament on oriC DNA; dsDNA binds to the exterior of the filament while single-stranded (ss)DNA is stabiized in the filament's interior. The ATP-DnaA-oriC complex binds and stabilizes one strand of the AT-rich DNA unwinding element (DUE), permitting loading of DNA polymerase. After initiation quickly degrades to an ADP-DnaA complex that is not apt for DNA replication. Binds acidic phospholipids.</text>
</comment>
<evidence type="ECO:0000256" key="4">
    <source>
        <dbReference type="ARBA" id="ARBA00022741"/>
    </source>
</evidence>
<dbReference type="RefSeq" id="WP_353290111.1">
    <property type="nucleotide sequence ID" value="NZ_BAABQM010000005.1"/>
</dbReference>
<dbReference type="SMART" id="SM00760">
    <property type="entry name" value="Bac_DnaA_C"/>
    <property type="match status" value="1"/>
</dbReference>
<accession>A0ABP9UBV4</accession>
<dbReference type="SUPFAM" id="SSF52540">
    <property type="entry name" value="P-loop containing nucleoside triphosphate hydrolases"/>
    <property type="match status" value="1"/>
</dbReference>
<dbReference type="Gene3D" id="3.40.50.300">
    <property type="entry name" value="P-loop containing nucleotide triphosphate hydrolases"/>
    <property type="match status" value="1"/>
</dbReference>
<feature type="domain" description="AAA+ ATPase" evidence="11">
    <location>
        <begin position="177"/>
        <end position="303"/>
    </location>
</feature>
<sequence>MYTKEQLIKFWKDALDKFSNVIGNPLLFNEVYVPTKVYNCANNTLFILVPDKFTQNELFIKKDQLEEVFKQVSNSNLVLDFVLDEQTDEIDKLVTRSQSRSVKSNNSSSSNHVSDLELQNMNLADTFATSSDEISEDNNINLNGLDTQLSFASYVVGNFNKNAYSILMKVLADGSTLFNPVYIYGATGLGKTHLISSFTNEFIKKYPTRKVCYIDSSTFIKEVSNALYRGNNQIENLKDKFSNYDLFVFEDIQYLSDKSKTNEIFLNIFNNLIKEEKIILVTADRPANQLIGFEDRMISRLSSGISSKIKDPDFSSLRTIIHDNFRKESIEVTDGAIDFLTNYFNRDIRQLNGMINKIIFFTSIEKDKNIGIIDETRLSSILDLDSNKNKKALKANPNTVINAVAKIYNLKTQDIVGKSRKRNYTLARHVAMYILREVYEFQLKEIGTFLNNRDHTTVLNGVQKVKDQIVQDKDLENFINSIVKSL</sequence>
<dbReference type="InterPro" id="IPR003593">
    <property type="entry name" value="AAA+_ATPase"/>
</dbReference>
<dbReference type="InterPro" id="IPR010921">
    <property type="entry name" value="Trp_repressor/repl_initiator"/>
</dbReference>
<dbReference type="SMART" id="SM00382">
    <property type="entry name" value="AAA"/>
    <property type="match status" value="1"/>
</dbReference>
<dbReference type="CDD" id="cd00009">
    <property type="entry name" value="AAA"/>
    <property type="match status" value="1"/>
</dbReference>
<evidence type="ECO:0000256" key="5">
    <source>
        <dbReference type="ARBA" id="ARBA00022840"/>
    </source>
</evidence>
<dbReference type="NCBIfam" id="TIGR00362">
    <property type="entry name" value="DnaA"/>
    <property type="match status" value="1"/>
</dbReference>
<dbReference type="PANTHER" id="PTHR30050:SF2">
    <property type="entry name" value="CHROMOSOMAL REPLICATION INITIATOR PROTEIN DNAA"/>
    <property type="match status" value="1"/>
</dbReference>
<dbReference type="EMBL" id="BAABQM010000005">
    <property type="protein sequence ID" value="GAA5414954.1"/>
    <property type="molecule type" value="Genomic_DNA"/>
</dbReference>
<dbReference type="Gene3D" id="1.10.8.60">
    <property type="match status" value="1"/>
</dbReference>
<name>A0ABP9UBV4_9BACT</name>
<comment type="similarity">
    <text evidence="1 10">Belongs to the DnaA family.</text>
</comment>
<comment type="caution">
    <text evidence="13">The sequence shown here is derived from an EMBL/GenBank/DDBJ whole genome shotgun (WGS) entry which is preliminary data.</text>
</comment>
<keyword evidence="5 9" id="KW-0067">ATP-binding</keyword>
<evidence type="ECO:0000259" key="11">
    <source>
        <dbReference type="SMART" id="SM00382"/>
    </source>
</evidence>
<keyword evidence="2" id="KW-0963">Cytoplasm</keyword>
<reference evidence="13" key="1">
    <citation type="submission" date="2024-02" db="EMBL/GenBank/DDBJ databases">
        <title>Draft genome sequence of new strains in genus Ureaplasma.</title>
        <authorList>
            <person name="Nakajima Y."/>
            <person name="Segawa T."/>
        </authorList>
    </citation>
    <scope>NUCLEOTIDE SEQUENCE [LARGE SCALE GENOMIC DNA]</scope>
    <source>
        <strain evidence="13">OM1</strain>
    </source>
</reference>
<dbReference type="InterPro" id="IPR013159">
    <property type="entry name" value="DnaA_C"/>
</dbReference>
<evidence type="ECO:0000256" key="3">
    <source>
        <dbReference type="ARBA" id="ARBA00022705"/>
    </source>
</evidence>
<proteinExistence type="inferred from homology"/>
<dbReference type="PRINTS" id="PR00051">
    <property type="entry name" value="DNAA"/>
</dbReference>
<keyword evidence="3 9" id="KW-0235">DNA replication</keyword>
<gene>
    <name evidence="13" type="primary">dnaA</name>
    <name evidence="13" type="ORF">UREOM_6650</name>
</gene>
<dbReference type="Pfam" id="PF00308">
    <property type="entry name" value="Bac_DnaA"/>
    <property type="match status" value="1"/>
</dbReference>
<keyword evidence="4 9" id="KW-0547">Nucleotide-binding</keyword>
<evidence type="ECO:0000256" key="10">
    <source>
        <dbReference type="RuleBase" id="RU004227"/>
    </source>
</evidence>
<keyword evidence="14" id="KW-1185">Reference proteome</keyword>
<evidence type="ECO:0000256" key="7">
    <source>
        <dbReference type="ARBA" id="ARBA00023125"/>
    </source>
</evidence>
<dbReference type="SUPFAM" id="SSF48295">
    <property type="entry name" value="TrpR-like"/>
    <property type="match status" value="1"/>
</dbReference>
<evidence type="ECO:0000256" key="9">
    <source>
        <dbReference type="RuleBase" id="RU000577"/>
    </source>
</evidence>
<evidence type="ECO:0000256" key="6">
    <source>
        <dbReference type="ARBA" id="ARBA00023121"/>
    </source>
</evidence>
<dbReference type="CDD" id="cd06571">
    <property type="entry name" value="Bac_DnaA_C"/>
    <property type="match status" value="1"/>
</dbReference>
<evidence type="ECO:0000256" key="2">
    <source>
        <dbReference type="ARBA" id="ARBA00022490"/>
    </source>
</evidence>
<dbReference type="Gene3D" id="1.10.1750.10">
    <property type="match status" value="1"/>
</dbReference>
<organism evidence="13 14">
    <name type="scientific">Ureaplasma ceti</name>
    <dbReference type="NCBI Taxonomy" id="3119530"/>
    <lineage>
        <taxon>Bacteria</taxon>
        <taxon>Bacillati</taxon>
        <taxon>Mycoplasmatota</taxon>
        <taxon>Mycoplasmoidales</taxon>
        <taxon>Mycoplasmoidaceae</taxon>
        <taxon>Ureaplasma</taxon>
    </lineage>
</organism>
<dbReference type="Proteomes" id="UP001449582">
    <property type="component" value="Unassembled WGS sequence"/>
</dbReference>
<evidence type="ECO:0000256" key="1">
    <source>
        <dbReference type="ARBA" id="ARBA00006583"/>
    </source>
</evidence>
<evidence type="ECO:0000313" key="13">
    <source>
        <dbReference type="EMBL" id="GAA5414954.1"/>
    </source>
</evidence>
<dbReference type="InterPro" id="IPR018312">
    <property type="entry name" value="Chromosome_initiator_DnaA_CS"/>
</dbReference>
<evidence type="ECO:0000313" key="14">
    <source>
        <dbReference type="Proteomes" id="UP001449582"/>
    </source>
</evidence>
<evidence type="ECO:0000256" key="8">
    <source>
        <dbReference type="NCBIfam" id="TIGR00362"/>
    </source>
</evidence>
<keyword evidence="6" id="KW-0446">Lipid-binding</keyword>
<evidence type="ECO:0000259" key="12">
    <source>
        <dbReference type="SMART" id="SM00760"/>
    </source>
</evidence>
<feature type="domain" description="Chromosomal replication initiator DnaA C-terminal" evidence="12">
    <location>
        <begin position="396"/>
        <end position="465"/>
    </location>
</feature>
<protein>
    <recommendedName>
        <fullName evidence="8 9">Chromosomal replication initiator protein DnaA</fullName>
    </recommendedName>
</protein>
<dbReference type="PANTHER" id="PTHR30050">
    <property type="entry name" value="CHROMOSOMAL REPLICATION INITIATOR PROTEIN DNAA"/>
    <property type="match status" value="1"/>
</dbReference>
<dbReference type="Pfam" id="PF08299">
    <property type="entry name" value="Bac_DnaA_C"/>
    <property type="match status" value="1"/>
</dbReference>
<dbReference type="InterPro" id="IPR020591">
    <property type="entry name" value="Chromosome_initiator_DnaA-like"/>
</dbReference>
<dbReference type="InterPro" id="IPR027417">
    <property type="entry name" value="P-loop_NTPase"/>
</dbReference>